<keyword evidence="6" id="KW-0813">Transport</keyword>
<keyword evidence="2 6" id="KW-0812">Transmembrane</keyword>
<comment type="subcellular location">
    <subcellularLocation>
        <location evidence="6">Cell membrane</location>
        <topology evidence="6">Multi-pass membrane protein</topology>
    </subcellularLocation>
    <subcellularLocation>
        <location evidence="1">Membrane</location>
        <topology evidence="1">Multi-pass membrane protein</topology>
    </subcellularLocation>
</comment>
<evidence type="ECO:0000256" key="2">
    <source>
        <dbReference type="ARBA" id="ARBA00022692"/>
    </source>
</evidence>
<feature type="transmembrane region" description="Helical" evidence="6">
    <location>
        <begin position="239"/>
        <end position="259"/>
    </location>
</feature>
<feature type="transmembrane region" description="Helical" evidence="6">
    <location>
        <begin position="24"/>
        <end position="47"/>
    </location>
</feature>
<organism evidence="8 9">
    <name type="scientific">Dactylosporangium fulvum</name>
    <dbReference type="NCBI Taxonomy" id="53359"/>
    <lineage>
        <taxon>Bacteria</taxon>
        <taxon>Bacillati</taxon>
        <taxon>Actinomycetota</taxon>
        <taxon>Actinomycetes</taxon>
        <taxon>Micromonosporales</taxon>
        <taxon>Micromonosporaceae</taxon>
        <taxon>Dactylosporangium</taxon>
    </lineage>
</organism>
<sequence length="265" mass="27637">MTVLSLGLARGVVELKAFFRERDAVVFTFALPVVLLALLGSLISGVYDGTAVTSAQYLAPSMIAAGIAATCFAGVGTGVAADLDDGTVKRLRGMPLPGSAYLLGKVVLLLVLGLAEVALLLAVGVVMFDLSLPADAARWATFGWVFLLGGTGCAFLGIAIGTLAGSERAAGAVLNLPYLVLAFVSGIFFTPIKALPEPLVAVGSVFPLKWMAQGFRSVFLPDGILSQEVVPSWEHGRTALVLSAWCVGGLLLCLGTSRWRRRRDG</sequence>
<keyword evidence="4 6" id="KW-0472">Membrane</keyword>
<evidence type="ECO:0000256" key="5">
    <source>
        <dbReference type="ARBA" id="ARBA00023251"/>
    </source>
</evidence>
<evidence type="ECO:0000256" key="1">
    <source>
        <dbReference type="ARBA" id="ARBA00004141"/>
    </source>
</evidence>
<reference evidence="8" key="1">
    <citation type="submission" date="2021-04" db="EMBL/GenBank/DDBJ databases">
        <authorList>
            <person name="Hartkoorn R.C."/>
            <person name="Beaudoing E."/>
            <person name="Hot D."/>
        </authorList>
    </citation>
    <scope>NUCLEOTIDE SEQUENCE</scope>
    <source>
        <strain evidence="8">NRRL B-16292</strain>
    </source>
</reference>
<dbReference type="PANTHER" id="PTHR43229:SF2">
    <property type="entry name" value="NODULATION PROTEIN J"/>
    <property type="match status" value="1"/>
</dbReference>
<name>A0ABY5W4Z6_9ACTN</name>
<feature type="transmembrane region" description="Helical" evidence="6">
    <location>
        <begin position="139"/>
        <end position="160"/>
    </location>
</feature>
<evidence type="ECO:0000256" key="3">
    <source>
        <dbReference type="ARBA" id="ARBA00022989"/>
    </source>
</evidence>
<keyword evidence="9" id="KW-1185">Reference proteome</keyword>
<comment type="similarity">
    <text evidence="6">Belongs to the ABC-2 integral membrane protein family.</text>
</comment>
<evidence type="ECO:0000256" key="4">
    <source>
        <dbReference type="ARBA" id="ARBA00023136"/>
    </source>
</evidence>
<evidence type="ECO:0000259" key="7">
    <source>
        <dbReference type="PROSITE" id="PS51012"/>
    </source>
</evidence>
<dbReference type="PIRSF" id="PIRSF006648">
    <property type="entry name" value="DrrB"/>
    <property type="match status" value="1"/>
</dbReference>
<dbReference type="RefSeq" id="WP_259863200.1">
    <property type="nucleotide sequence ID" value="NZ_BAAAST010000107.1"/>
</dbReference>
<keyword evidence="6" id="KW-1003">Cell membrane</keyword>
<dbReference type="PANTHER" id="PTHR43229">
    <property type="entry name" value="NODULATION PROTEIN J"/>
    <property type="match status" value="1"/>
</dbReference>
<keyword evidence="5" id="KW-0046">Antibiotic resistance</keyword>
<dbReference type="InterPro" id="IPR013525">
    <property type="entry name" value="ABC2_TM"/>
</dbReference>
<feature type="transmembrane region" description="Helical" evidence="6">
    <location>
        <begin position="59"/>
        <end position="81"/>
    </location>
</feature>
<feature type="transmembrane region" description="Helical" evidence="6">
    <location>
        <begin position="172"/>
        <end position="192"/>
    </location>
</feature>
<keyword evidence="3 6" id="KW-1133">Transmembrane helix</keyword>
<evidence type="ECO:0000313" key="9">
    <source>
        <dbReference type="Proteomes" id="UP001059617"/>
    </source>
</evidence>
<evidence type="ECO:0000256" key="6">
    <source>
        <dbReference type="RuleBase" id="RU361157"/>
    </source>
</evidence>
<dbReference type="PROSITE" id="PS51012">
    <property type="entry name" value="ABC_TM2"/>
    <property type="match status" value="1"/>
</dbReference>
<gene>
    <name evidence="8" type="ORF">Dfulv_13240</name>
</gene>
<dbReference type="EMBL" id="CP073720">
    <property type="protein sequence ID" value="UWP85133.1"/>
    <property type="molecule type" value="Genomic_DNA"/>
</dbReference>
<dbReference type="InterPro" id="IPR047817">
    <property type="entry name" value="ABC2_TM_bact-type"/>
</dbReference>
<dbReference type="Pfam" id="PF01061">
    <property type="entry name" value="ABC2_membrane"/>
    <property type="match status" value="1"/>
</dbReference>
<dbReference type="InterPro" id="IPR051784">
    <property type="entry name" value="Nod_factor_ABC_transporter"/>
</dbReference>
<feature type="domain" description="ABC transmembrane type-2" evidence="7">
    <location>
        <begin position="23"/>
        <end position="262"/>
    </location>
</feature>
<dbReference type="InterPro" id="IPR000412">
    <property type="entry name" value="ABC_2_transport"/>
</dbReference>
<feature type="transmembrane region" description="Helical" evidence="6">
    <location>
        <begin position="102"/>
        <end position="127"/>
    </location>
</feature>
<reference evidence="8" key="2">
    <citation type="submission" date="2022-09" db="EMBL/GenBank/DDBJ databases">
        <title>Biosynthetic gene clusters of Dactylosporangioum fulvum.</title>
        <authorList>
            <person name="Caradec T."/>
        </authorList>
    </citation>
    <scope>NUCLEOTIDE SEQUENCE</scope>
    <source>
        <strain evidence="8">NRRL B-16292</strain>
    </source>
</reference>
<protein>
    <recommendedName>
        <fullName evidence="6">Transport permease protein</fullName>
    </recommendedName>
</protein>
<dbReference type="Proteomes" id="UP001059617">
    <property type="component" value="Chromosome"/>
</dbReference>
<evidence type="ECO:0000313" key="8">
    <source>
        <dbReference type="EMBL" id="UWP85133.1"/>
    </source>
</evidence>
<accession>A0ABY5W4Z6</accession>
<proteinExistence type="inferred from homology"/>